<dbReference type="RefSeq" id="WP_035250562.1">
    <property type="nucleotide sequence ID" value="NZ_ARXU01000019.1"/>
</dbReference>
<dbReference type="EMBL" id="ARXU01000019">
    <property type="protein sequence ID" value="KGD59741.1"/>
    <property type="molecule type" value="Genomic_DNA"/>
</dbReference>
<dbReference type="Proteomes" id="UP000029443">
    <property type="component" value="Unassembled WGS sequence"/>
</dbReference>
<sequence>MSRLEEVHDSVLAHPLHSACELELLSAGEGRSEVRFAVNDFTANPMGALHGGIVYALMDVACFFAVVPSLSEDQQPVTVETHSSVLRAAMKGESVVIRARLDRLGRTLAAMRAEALAVNASGEERLIATGSVTKAITTVR</sequence>
<dbReference type="CDD" id="cd03443">
    <property type="entry name" value="PaaI_thioesterase"/>
    <property type="match status" value="1"/>
</dbReference>
<keyword evidence="5" id="KW-1185">Reference proteome</keyword>
<name>A0ABR4W8K2_9GAMM</name>
<dbReference type="Pfam" id="PF03061">
    <property type="entry name" value="4HBT"/>
    <property type="match status" value="1"/>
</dbReference>
<protein>
    <recommendedName>
        <fullName evidence="3">Thioesterase domain-containing protein</fullName>
    </recommendedName>
</protein>
<evidence type="ECO:0000256" key="1">
    <source>
        <dbReference type="ARBA" id="ARBA00008324"/>
    </source>
</evidence>
<evidence type="ECO:0000313" key="5">
    <source>
        <dbReference type="Proteomes" id="UP000029443"/>
    </source>
</evidence>
<dbReference type="Gene3D" id="3.10.129.10">
    <property type="entry name" value="Hotdog Thioesterase"/>
    <property type="match status" value="1"/>
</dbReference>
<accession>A0ABR4W8K2</accession>
<feature type="domain" description="Thioesterase" evidence="3">
    <location>
        <begin position="46"/>
        <end position="115"/>
    </location>
</feature>
<evidence type="ECO:0000259" key="3">
    <source>
        <dbReference type="Pfam" id="PF03061"/>
    </source>
</evidence>
<dbReference type="InterPro" id="IPR029069">
    <property type="entry name" value="HotDog_dom_sf"/>
</dbReference>
<organism evidence="4 5">
    <name type="scientific">Alcanivorax jadensis T9</name>
    <dbReference type="NCBI Taxonomy" id="1177181"/>
    <lineage>
        <taxon>Bacteria</taxon>
        <taxon>Pseudomonadati</taxon>
        <taxon>Pseudomonadota</taxon>
        <taxon>Gammaproteobacteria</taxon>
        <taxon>Oceanospirillales</taxon>
        <taxon>Alcanivoracaceae</taxon>
        <taxon>Alcanivorax</taxon>
    </lineage>
</organism>
<comment type="caution">
    <text evidence="4">The sequence shown here is derived from an EMBL/GenBank/DDBJ whole genome shotgun (WGS) entry which is preliminary data.</text>
</comment>
<dbReference type="InterPro" id="IPR006683">
    <property type="entry name" value="Thioestr_dom"/>
</dbReference>
<dbReference type="PANTHER" id="PTHR21660">
    <property type="entry name" value="THIOESTERASE SUPERFAMILY MEMBER-RELATED"/>
    <property type="match status" value="1"/>
</dbReference>
<proteinExistence type="inferred from homology"/>
<evidence type="ECO:0000313" key="4">
    <source>
        <dbReference type="EMBL" id="KGD59741.1"/>
    </source>
</evidence>
<dbReference type="PANTHER" id="PTHR21660:SF1">
    <property type="entry name" value="ACYL-COENZYME A THIOESTERASE 13"/>
    <property type="match status" value="1"/>
</dbReference>
<reference evidence="4 5" key="1">
    <citation type="submission" date="2012-09" db="EMBL/GenBank/DDBJ databases">
        <title>Genome Sequence of alkane-degrading Bacterium Alcanivorax jadensis T9.</title>
        <authorList>
            <person name="Lai Q."/>
            <person name="Shao Z."/>
        </authorList>
    </citation>
    <scope>NUCLEOTIDE SEQUENCE [LARGE SCALE GENOMIC DNA]</scope>
    <source>
        <strain evidence="4 5">T9</strain>
    </source>
</reference>
<dbReference type="SUPFAM" id="SSF54637">
    <property type="entry name" value="Thioesterase/thiol ester dehydrase-isomerase"/>
    <property type="match status" value="1"/>
</dbReference>
<dbReference type="NCBIfam" id="TIGR00369">
    <property type="entry name" value="unchar_dom_1"/>
    <property type="match status" value="1"/>
</dbReference>
<comment type="similarity">
    <text evidence="1">Belongs to the thioesterase PaaI family.</text>
</comment>
<dbReference type="InterPro" id="IPR003736">
    <property type="entry name" value="PAAI_dom"/>
</dbReference>
<evidence type="ECO:0000256" key="2">
    <source>
        <dbReference type="ARBA" id="ARBA00022801"/>
    </source>
</evidence>
<gene>
    <name evidence="4" type="ORF">T9A_03202</name>
</gene>
<keyword evidence="2" id="KW-0378">Hydrolase</keyword>
<dbReference type="InterPro" id="IPR039298">
    <property type="entry name" value="ACOT13"/>
</dbReference>